<evidence type="ECO:0008006" key="3">
    <source>
        <dbReference type="Google" id="ProtNLM"/>
    </source>
</evidence>
<gene>
    <name evidence="1" type="ORF">NCTC11636_01008</name>
</gene>
<dbReference type="OrthoDB" id="7067492at2"/>
<dbReference type="Proteomes" id="UP000266895">
    <property type="component" value="Chromosome"/>
</dbReference>
<protein>
    <recommendedName>
        <fullName evidence="3">Polyketide cyclase / dehydrase and lipid transport</fullName>
    </recommendedName>
</protein>
<name>A0A448HFR1_9ACTO</name>
<reference evidence="1 2" key="1">
    <citation type="submission" date="2018-12" db="EMBL/GenBank/DDBJ databases">
        <authorList>
            <consortium name="Pathogen Informatics"/>
        </authorList>
    </citation>
    <scope>NUCLEOTIDE SEQUENCE [LARGE SCALE GENOMIC DNA]</scope>
    <source>
        <strain evidence="1 2">NCTC11636</strain>
    </source>
</reference>
<dbReference type="CDD" id="cd07812">
    <property type="entry name" value="SRPBCC"/>
    <property type="match status" value="1"/>
</dbReference>
<dbReference type="AlphaFoldDB" id="A0A448HFR1"/>
<dbReference type="SUPFAM" id="SSF55961">
    <property type="entry name" value="Bet v1-like"/>
    <property type="match status" value="1"/>
</dbReference>
<organism evidence="1 2">
    <name type="scientific">Actinomyces howellii</name>
    <dbReference type="NCBI Taxonomy" id="52771"/>
    <lineage>
        <taxon>Bacteria</taxon>
        <taxon>Bacillati</taxon>
        <taxon>Actinomycetota</taxon>
        <taxon>Actinomycetes</taxon>
        <taxon>Actinomycetales</taxon>
        <taxon>Actinomycetaceae</taxon>
        <taxon>Actinomyces</taxon>
    </lineage>
</organism>
<dbReference type="EMBL" id="LR134350">
    <property type="protein sequence ID" value="VEG27391.1"/>
    <property type="molecule type" value="Genomic_DNA"/>
</dbReference>
<dbReference type="RefSeq" id="WP_126382166.1">
    <property type="nucleotide sequence ID" value="NZ_LR134350.1"/>
</dbReference>
<dbReference type="KEGG" id="ahw:NCTC11636_01008"/>
<sequence length="168" mass="18998">MIDNVHERVIAAPAQALGPLLDGLGRQDDRLWPSDRWDPMVLDRPVAVGADGGHGPIRYVVTEYEPGRRVRFSFHKETGIEGFHELSITSLDPRRCRLRHVLRGRATGSMRLLFGILVEPLHDAVVEDLLDNAEREATGTVSRPGRRALRARLWSLLVEGRQGRRSRR</sequence>
<evidence type="ECO:0000313" key="2">
    <source>
        <dbReference type="Proteomes" id="UP000266895"/>
    </source>
</evidence>
<accession>A0A448HFR1</accession>
<proteinExistence type="predicted"/>
<keyword evidence="2" id="KW-1185">Reference proteome</keyword>
<evidence type="ECO:0000313" key="1">
    <source>
        <dbReference type="EMBL" id="VEG27391.1"/>
    </source>
</evidence>